<name>A0AC59YK71_RANTA</name>
<accession>A0AC59YK71</accession>
<sequence>MHHGTAHEKQYGGSSKQSWNHHGTRQSHSCKYVCAPEGWKQGLEEVCIFNTIEEGTMWKPDSTAVLDDPQTSSKWYPNVASVVWKPGVDAFEAEVGAWRGAAGQGEGLELPLPMGPPWETGWWPQGHSLAWDRLQGHGHGHKSNLTLCPIQVGWVKRG</sequence>
<evidence type="ECO:0000313" key="1">
    <source>
        <dbReference type="EMBL" id="CAM9759451.1"/>
    </source>
</evidence>
<dbReference type="Proteomes" id="UP001162501">
    <property type="component" value="Chromosome 16"/>
</dbReference>
<reference evidence="1" key="2">
    <citation type="submission" date="2025-03" db="EMBL/GenBank/DDBJ databases">
        <authorList>
            <consortium name="ELIXIR-Norway"/>
            <consortium name="Elixir Norway"/>
        </authorList>
    </citation>
    <scope>NUCLEOTIDE SEQUENCE</scope>
</reference>
<protein>
    <submittedName>
        <fullName evidence="1">Uncharacterized protein</fullName>
    </submittedName>
</protein>
<gene>
    <name evidence="1" type="ORF">MRATA1EN22A_LOCUS7071</name>
</gene>
<evidence type="ECO:0000313" key="2">
    <source>
        <dbReference type="Proteomes" id="UP001162501"/>
    </source>
</evidence>
<organism evidence="1 2">
    <name type="scientific">Rangifer tarandus platyrhynchus</name>
    <name type="common">Svalbard reindeer</name>
    <dbReference type="NCBI Taxonomy" id="3082113"/>
    <lineage>
        <taxon>Eukaryota</taxon>
        <taxon>Metazoa</taxon>
        <taxon>Chordata</taxon>
        <taxon>Craniata</taxon>
        <taxon>Vertebrata</taxon>
        <taxon>Euteleostomi</taxon>
        <taxon>Mammalia</taxon>
        <taxon>Eutheria</taxon>
        <taxon>Laurasiatheria</taxon>
        <taxon>Artiodactyla</taxon>
        <taxon>Ruminantia</taxon>
        <taxon>Pecora</taxon>
        <taxon>Cervidae</taxon>
        <taxon>Odocoileinae</taxon>
        <taxon>Rangifer</taxon>
    </lineage>
</organism>
<dbReference type="EMBL" id="OX596100">
    <property type="protein sequence ID" value="CAM9759451.1"/>
    <property type="molecule type" value="Genomic_DNA"/>
</dbReference>
<reference evidence="1" key="1">
    <citation type="submission" date="2023-05" db="EMBL/GenBank/DDBJ databases">
        <authorList>
            <consortium name="ELIXIR-Norway"/>
        </authorList>
    </citation>
    <scope>NUCLEOTIDE SEQUENCE</scope>
</reference>
<proteinExistence type="predicted"/>